<protein>
    <recommendedName>
        <fullName evidence="6">NinG protein</fullName>
    </recommendedName>
</protein>
<evidence type="ECO:0000313" key="3">
    <source>
        <dbReference type="EMBL" id="MDR6837345.1"/>
    </source>
</evidence>
<dbReference type="Proteomes" id="UP001253458">
    <property type="component" value="Unassembled WGS sequence"/>
</dbReference>
<organism evidence="2 5">
    <name type="scientific">Acidovorax delafieldii</name>
    <name type="common">Pseudomonas delafieldii</name>
    <dbReference type="NCBI Taxonomy" id="47920"/>
    <lineage>
        <taxon>Bacteria</taxon>
        <taxon>Pseudomonadati</taxon>
        <taxon>Pseudomonadota</taxon>
        <taxon>Betaproteobacteria</taxon>
        <taxon>Burkholderiales</taxon>
        <taxon>Comamonadaceae</taxon>
        <taxon>Acidovorax</taxon>
    </lineage>
</organism>
<evidence type="ECO:0000313" key="2">
    <source>
        <dbReference type="EMBL" id="MDR6768630.1"/>
    </source>
</evidence>
<evidence type="ECO:0000313" key="5">
    <source>
        <dbReference type="Proteomes" id="UP001253458"/>
    </source>
</evidence>
<feature type="coiled-coil region" evidence="1">
    <location>
        <begin position="43"/>
        <end position="83"/>
    </location>
</feature>
<comment type="caution">
    <text evidence="2">The sequence shown here is derived from an EMBL/GenBank/DDBJ whole genome shotgun (WGS) entry which is preliminary data.</text>
</comment>
<evidence type="ECO:0008006" key="6">
    <source>
        <dbReference type="Google" id="ProtNLM"/>
    </source>
</evidence>
<sequence>MLTYKNPKAKSCVVCERVFVPWSSTQVVCRQSCAMKKARADRLAAEKAERESINRRKEALKKVSELEADCREIVQEIARIRDRNDGCISCHVGPNYDGQWHGSHYRSHGGCSSLQFHLWNIHKSCAQCNKFKAGNIAEYRPRLVEKIGADRVEWLDNQPKSQKFSREYLYRFKAVMGKRLRRMRKWK</sequence>
<dbReference type="AlphaFoldDB" id="A0AAJ2F2D8"/>
<gene>
    <name evidence="2" type="ORF">J2W88_003934</name>
    <name evidence="3" type="ORF">J2W93_002183</name>
</gene>
<dbReference type="RefSeq" id="WP_209818777.1">
    <property type="nucleotide sequence ID" value="NZ_JAVDTL010000006.1"/>
</dbReference>
<dbReference type="EMBL" id="JAVDTL010000006">
    <property type="protein sequence ID" value="MDR6768630.1"/>
    <property type="molecule type" value="Genomic_DNA"/>
</dbReference>
<evidence type="ECO:0000256" key="1">
    <source>
        <dbReference type="SAM" id="Coils"/>
    </source>
</evidence>
<dbReference type="Pfam" id="PF05766">
    <property type="entry name" value="NinG"/>
    <property type="match status" value="1"/>
</dbReference>
<proteinExistence type="predicted"/>
<keyword evidence="4" id="KW-1185">Reference proteome</keyword>
<reference evidence="2 4" key="1">
    <citation type="submission" date="2023-07" db="EMBL/GenBank/DDBJ databases">
        <title>Sorghum-associated microbial communities from plants grown in Nebraska, USA.</title>
        <authorList>
            <person name="Schachtman D."/>
        </authorList>
    </citation>
    <scope>NUCLEOTIDE SEQUENCE</scope>
    <source>
        <strain evidence="3 4">BE105</strain>
        <strain evidence="2">BE69</strain>
    </source>
</reference>
<name>A0AAJ2F2D8_ACIDE</name>
<dbReference type="Proteomes" id="UP001249076">
    <property type="component" value="Unassembled WGS sequence"/>
</dbReference>
<evidence type="ECO:0000313" key="4">
    <source>
        <dbReference type="Proteomes" id="UP001249076"/>
    </source>
</evidence>
<keyword evidence="1" id="KW-0175">Coiled coil</keyword>
<accession>A0AAJ2F2D8</accession>
<dbReference type="InterPro" id="IPR008713">
    <property type="entry name" value="Phage_lambda_NinG"/>
</dbReference>
<dbReference type="EMBL" id="JAVDTS010000003">
    <property type="protein sequence ID" value="MDR6837345.1"/>
    <property type="molecule type" value="Genomic_DNA"/>
</dbReference>